<organism evidence="1 2">
    <name type="scientific">Paenibacillus anaericanus</name>
    <dbReference type="NCBI Taxonomy" id="170367"/>
    <lineage>
        <taxon>Bacteria</taxon>
        <taxon>Bacillati</taxon>
        <taxon>Bacillota</taxon>
        <taxon>Bacilli</taxon>
        <taxon>Bacillales</taxon>
        <taxon>Paenibacillaceae</taxon>
        <taxon>Paenibacillus</taxon>
    </lineage>
</organism>
<dbReference type="GO" id="GO:0003824">
    <property type="term" value="F:catalytic activity"/>
    <property type="evidence" value="ECO:0007669"/>
    <property type="project" value="InterPro"/>
</dbReference>
<reference evidence="1 2" key="1">
    <citation type="submission" date="2018-12" db="EMBL/GenBank/DDBJ databases">
        <authorList>
            <person name="Sun L."/>
            <person name="Chen Z."/>
        </authorList>
    </citation>
    <scope>NUCLEOTIDE SEQUENCE [LARGE SCALE GENOMIC DNA]</scope>
    <source>
        <strain evidence="1 2">DSM 15890</strain>
    </source>
</reference>
<dbReference type="InterPro" id="IPR011257">
    <property type="entry name" value="DNA_glycosylase"/>
</dbReference>
<dbReference type="Proteomes" id="UP000279446">
    <property type="component" value="Unassembled WGS sequence"/>
</dbReference>
<dbReference type="SUPFAM" id="SSF48150">
    <property type="entry name" value="DNA-glycosylase"/>
    <property type="match status" value="1"/>
</dbReference>
<evidence type="ECO:0000313" key="2">
    <source>
        <dbReference type="Proteomes" id="UP000279446"/>
    </source>
</evidence>
<comment type="caution">
    <text evidence="1">The sequence shown here is derived from an EMBL/GenBank/DDBJ whole genome shotgun (WGS) entry which is preliminary data.</text>
</comment>
<name>A0A3S1EFB9_9BACL</name>
<evidence type="ECO:0000313" key="1">
    <source>
        <dbReference type="EMBL" id="RUT44459.1"/>
    </source>
</evidence>
<dbReference type="EMBL" id="RZNY01000015">
    <property type="protein sequence ID" value="RUT44459.1"/>
    <property type="molecule type" value="Genomic_DNA"/>
</dbReference>
<accession>A0A3S1EFB9</accession>
<dbReference type="RefSeq" id="WP_127193404.1">
    <property type="nucleotide sequence ID" value="NZ_RZNY01000015.1"/>
</dbReference>
<keyword evidence="2" id="KW-1185">Reference proteome</keyword>
<proteinExistence type="predicted"/>
<gene>
    <name evidence="1" type="ORF">EJP82_17740</name>
</gene>
<protein>
    <submittedName>
        <fullName evidence="1">Uncharacterized protein</fullName>
    </submittedName>
</protein>
<dbReference type="AlphaFoldDB" id="A0A3S1EFB9"/>
<dbReference type="OrthoDB" id="2827923at2"/>
<dbReference type="GO" id="GO:0006281">
    <property type="term" value="P:DNA repair"/>
    <property type="evidence" value="ECO:0007669"/>
    <property type="project" value="InterPro"/>
</dbReference>
<sequence length="255" mass="29473">MLANQLDGKETIHKVRLLRKMYLAGLLGGKVMPEDANPGLDRDSATNYLYFTLPMALNYQRNSYTLWDSAQKSFNDKETVGIFNPSYVASIDENELRELLLKHKLALQPNKHCATWRTLCQTIHTHFEGDIRNLFIECDWYIPNILEYIQKSHKQHFPYLSGPKICNYWLYVISNYTGAKLSGKEALSIAPDTHVIQSTVRLGLVEERDINDSNIQSKVNKVWKDLLTNTELSLIDLHTPLWLWSRNGFKELVES</sequence>